<proteinExistence type="inferred from homology"/>
<reference evidence="6 7" key="1">
    <citation type="journal article" date="2016" name="Appl. Environ. Microbiol.">
        <title>Lack of Overt Genome Reduction in the Bryostatin-Producing Bryozoan Symbiont "Candidatus Endobugula sertula".</title>
        <authorList>
            <person name="Miller I.J."/>
            <person name="Vanee N."/>
            <person name="Fong S.S."/>
            <person name="Lim-Fong G.E."/>
            <person name="Kwan J.C."/>
        </authorList>
    </citation>
    <scope>NUCLEOTIDE SEQUENCE [LARGE SCALE GENOMIC DNA]</scope>
    <source>
        <strain evidence="6">AB1-4</strain>
    </source>
</reference>
<dbReference type="Proteomes" id="UP000242502">
    <property type="component" value="Unassembled WGS sequence"/>
</dbReference>
<dbReference type="Gene3D" id="3.40.190.290">
    <property type="match status" value="1"/>
</dbReference>
<sequence>MKQINEKRVAYLYEAINRGSIRAAADKLNTAPSAVSRQIALLEEELATTLVERHRKGVTPTDAGAIVLRYYRELLSSEESCISELQALEGLQIGHIILAVGEGFVGDLMSGPLPEFNRLYPNLTLSINMVDTNEVIRQVEEDEAHIGLLFHPANHPGVRSQVISYQPMCAIVPLGHVLAQQSSPVKLEMLLDYPVALLENHFGIRQLLAVAEFQERLRFKPILTTSSIAVLKYFVRSQLGMTFLPEFVVAREIADKQLVAIPIDQEVLTRGEAHMVTRLGRQLSEGPNQLLLHLTSWMKAFSSS</sequence>
<dbReference type="InterPro" id="IPR036390">
    <property type="entry name" value="WH_DNA-bd_sf"/>
</dbReference>
<name>A0A1D2QSD8_9GAMM</name>
<evidence type="ECO:0000313" key="6">
    <source>
        <dbReference type="EMBL" id="ODS24487.1"/>
    </source>
</evidence>
<dbReference type="PROSITE" id="PS50931">
    <property type="entry name" value="HTH_LYSR"/>
    <property type="match status" value="1"/>
</dbReference>
<evidence type="ECO:0000256" key="1">
    <source>
        <dbReference type="ARBA" id="ARBA00009437"/>
    </source>
</evidence>
<dbReference type="GO" id="GO:0005829">
    <property type="term" value="C:cytosol"/>
    <property type="evidence" value="ECO:0007669"/>
    <property type="project" value="TreeGrafter"/>
</dbReference>
<dbReference type="InterPro" id="IPR050950">
    <property type="entry name" value="HTH-type_LysR_regulators"/>
</dbReference>
<evidence type="ECO:0000256" key="3">
    <source>
        <dbReference type="ARBA" id="ARBA00023125"/>
    </source>
</evidence>
<dbReference type="PANTHER" id="PTHR30419:SF8">
    <property type="entry name" value="NITROGEN ASSIMILATION TRANSCRIPTIONAL ACTIVATOR-RELATED"/>
    <property type="match status" value="1"/>
</dbReference>
<dbReference type="SUPFAM" id="SSF53850">
    <property type="entry name" value="Periplasmic binding protein-like II"/>
    <property type="match status" value="1"/>
</dbReference>
<dbReference type="InterPro" id="IPR005119">
    <property type="entry name" value="LysR_subst-bd"/>
</dbReference>
<dbReference type="InterPro" id="IPR000847">
    <property type="entry name" value="LysR_HTH_N"/>
</dbReference>
<evidence type="ECO:0000259" key="5">
    <source>
        <dbReference type="PROSITE" id="PS50931"/>
    </source>
</evidence>
<dbReference type="PANTHER" id="PTHR30419">
    <property type="entry name" value="HTH-TYPE TRANSCRIPTIONAL REGULATOR YBHD"/>
    <property type="match status" value="1"/>
</dbReference>
<dbReference type="GO" id="GO:0003700">
    <property type="term" value="F:DNA-binding transcription factor activity"/>
    <property type="evidence" value="ECO:0007669"/>
    <property type="project" value="InterPro"/>
</dbReference>
<evidence type="ECO:0000256" key="4">
    <source>
        <dbReference type="ARBA" id="ARBA00023163"/>
    </source>
</evidence>
<keyword evidence="2" id="KW-0805">Transcription regulation</keyword>
<dbReference type="AlphaFoldDB" id="A0A1D2QSD8"/>
<feature type="domain" description="HTH lysR-type" evidence="5">
    <location>
        <begin position="4"/>
        <end position="61"/>
    </location>
</feature>
<organism evidence="6 7">
    <name type="scientific">Candidatus Endobugula sertula</name>
    <name type="common">Bugula neritina bacterial symbiont</name>
    <dbReference type="NCBI Taxonomy" id="62101"/>
    <lineage>
        <taxon>Bacteria</taxon>
        <taxon>Pseudomonadati</taxon>
        <taxon>Pseudomonadota</taxon>
        <taxon>Gammaproteobacteria</taxon>
        <taxon>Cellvibrionales</taxon>
        <taxon>Cellvibrionaceae</taxon>
        <taxon>Candidatus Endobugula</taxon>
    </lineage>
</organism>
<dbReference type="SUPFAM" id="SSF46785">
    <property type="entry name" value="Winged helix' DNA-binding domain"/>
    <property type="match status" value="1"/>
</dbReference>
<comment type="caution">
    <text evidence="6">The sequence shown here is derived from an EMBL/GenBank/DDBJ whole genome shotgun (WGS) entry which is preliminary data.</text>
</comment>
<keyword evidence="3" id="KW-0238">DNA-binding</keyword>
<keyword evidence="4" id="KW-0804">Transcription</keyword>
<dbReference type="EMBL" id="MDLC01000008">
    <property type="protein sequence ID" value="ODS24487.1"/>
    <property type="molecule type" value="Genomic_DNA"/>
</dbReference>
<dbReference type="GO" id="GO:0003677">
    <property type="term" value="F:DNA binding"/>
    <property type="evidence" value="ECO:0007669"/>
    <property type="project" value="UniProtKB-KW"/>
</dbReference>
<comment type="similarity">
    <text evidence="1">Belongs to the LysR transcriptional regulatory family.</text>
</comment>
<dbReference type="Pfam" id="PF03466">
    <property type="entry name" value="LysR_substrate"/>
    <property type="match status" value="1"/>
</dbReference>
<dbReference type="STRING" id="62101.AB835_03325"/>
<protein>
    <submittedName>
        <fullName evidence="6">LysR family transcriptional regulator</fullName>
    </submittedName>
</protein>
<dbReference type="InterPro" id="IPR036388">
    <property type="entry name" value="WH-like_DNA-bd_sf"/>
</dbReference>
<dbReference type="Gene3D" id="1.10.10.10">
    <property type="entry name" value="Winged helix-like DNA-binding domain superfamily/Winged helix DNA-binding domain"/>
    <property type="match status" value="1"/>
</dbReference>
<gene>
    <name evidence="6" type="ORF">AB835_03325</name>
</gene>
<evidence type="ECO:0000256" key="2">
    <source>
        <dbReference type="ARBA" id="ARBA00023015"/>
    </source>
</evidence>
<dbReference type="Pfam" id="PF00126">
    <property type="entry name" value="HTH_1"/>
    <property type="match status" value="1"/>
</dbReference>
<accession>A0A1D2QSD8</accession>
<evidence type="ECO:0000313" key="7">
    <source>
        <dbReference type="Proteomes" id="UP000242502"/>
    </source>
</evidence>